<dbReference type="SMART" id="SM00342">
    <property type="entry name" value="HTH_ARAC"/>
    <property type="match status" value="1"/>
</dbReference>
<dbReference type="Proteomes" id="UP000192906">
    <property type="component" value="Unassembled WGS sequence"/>
</dbReference>
<evidence type="ECO:0000256" key="4">
    <source>
        <dbReference type="ARBA" id="ARBA00023163"/>
    </source>
</evidence>
<name>A0A1X7CY20_9BACT</name>
<dbReference type="AlphaFoldDB" id="A0A1X7CY20"/>
<dbReference type="PROSITE" id="PS01124">
    <property type="entry name" value="HTH_ARAC_FAMILY_2"/>
    <property type="match status" value="1"/>
</dbReference>
<keyword evidence="4" id="KW-0804">Transcription</keyword>
<reference evidence="7" key="1">
    <citation type="submission" date="2017-04" db="EMBL/GenBank/DDBJ databases">
        <authorList>
            <person name="Varghese N."/>
            <person name="Submissions S."/>
        </authorList>
    </citation>
    <scope>NUCLEOTIDE SEQUENCE [LARGE SCALE GENOMIC DNA]</scope>
    <source>
        <strain evidence="7">K3S</strain>
    </source>
</reference>
<evidence type="ECO:0000259" key="5">
    <source>
        <dbReference type="PROSITE" id="PS01124"/>
    </source>
</evidence>
<proteinExistence type="predicted"/>
<dbReference type="Pfam" id="PF12833">
    <property type="entry name" value="HTH_18"/>
    <property type="match status" value="1"/>
</dbReference>
<dbReference type="PROSITE" id="PS00041">
    <property type="entry name" value="HTH_ARAC_FAMILY_1"/>
    <property type="match status" value="1"/>
</dbReference>
<dbReference type="STRING" id="1519643.SAMN06295933_1385"/>
<dbReference type="PANTHER" id="PTHR46796">
    <property type="entry name" value="HTH-TYPE TRANSCRIPTIONAL ACTIVATOR RHAS-RELATED"/>
    <property type="match status" value="1"/>
</dbReference>
<gene>
    <name evidence="6" type="ORF">SAMN06295933_1385</name>
</gene>
<dbReference type="GO" id="GO:0003700">
    <property type="term" value="F:DNA-binding transcription factor activity"/>
    <property type="evidence" value="ECO:0007669"/>
    <property type="project" value="InterPro"/>
</dbReference>
<dbReference type="EMBL" id="FWZU01000002">
    <property type="protein sequence ID" value="SMF04858.1"/>
    <property type="molecule type" value="Genomic_DNA"/>
</dbReference>
<dbReference type="PANTHER" id="PTHR46796:SF2">
    <property type="entry name" value="TRANSCRIPTIONAL REGULATORY PROTEIN"/>
    <property type="match status" value="1"/>
</dbReference>
<organism evidence="6 7">
    <name type="scientific">Desulfovibrio gilichinskyi</name>
    <dbReference type="NCBI Taxonomy" id="1519643"/>
    <lineage>
        <taxon>Bacteria</taxon>
        <taxon>Pseudomonadati</taxon>
        <taxon>Thermodesulfobacteriota</taxon>
        <taxon>Desulfovibrionia</taxon>
        <taxon>Desulfovibrionales</taxon>
        <taxon>Desulfovibrionaceae</taxon>
        <taxon>Desulfovibrio</taxon>
    </lineage>
</organism>
<evidence type="ECO:0000256" key="3">
    <source>
        <dbReference type="ARBA" id="ARBA00023159"/>
    </source>
</evidence>
<evidence type="ECO:0000313" key="7">
    <source>
        <dbReference type="Proteomes" id="UP000192906"/>
    </source>
</evidence>
<evidence type="ECO:0000256" key="2">
    <source>
        <dbReference type="ARBA" id="ARBA00023125"/>
    </source>
</evidence>
<dbReference type="GO" id="GO:0043565">
    <property type="term" value="F:sequence-specific DNA binding"/>
    <property type="evidence" value="ECO:0007669"/>
    <property type="project" value="InterPro"/>
</dbReference>
<dbReference type="InterPro" id="IPR018060">
    <property type="entry name" value="HTH_AraC"/>
</dbReference>
<dbReference type="OrthoDB" id="112032at2"/>
<feature type="domain" description="HTH araC/xylS-type" evidence="5">
    <location>
        <begin position="180"/>
        <end position="277"/>
    </location>
</feature>
<dbReference type="RefSeq" id="WP_085100283.1">
    <property type="nucleotide sequence ID" value="NZ_FWZU01000002.1"/>
</dbReference>
<keyword evidence="1" id="KW-0805">Transcription regulation</keyword>
<keyword evidence="7" id="KW-1185">Reference proteome</keyword>
<dbReference type="SUPFAM" id="SSF51215">
    <property type="entry name" value="Regulatory protein AraC"/>
    <property type="match status" value="1"/>
</dbReference>
<dbReference type="InterPro" id="IPR018062">
    <property type="entry name" value="HTH_AraC-typ_CS"/>
</dbReference>
<sequence>MIPNKNEKLIFHELEGMAYATAVEAVNIANKFPRHVHSGYIFSLIDSGSRKIKFHSQAVEFSAGEMSILPPGTSHSCESFSKGTNGPHSYRSLCVEKYFLQKLAEDICGKHYSAPAFNPHLIYRNADIESFNIFFKLLGTPGASLERQISLNTFLYHAIQNLSTSPPVEEDGGQQNEALARVKSFIAENFRNNLTLNNLSDIACISSFHLQKLFVKKYGISPQEYLIHCRVRESEHLIKMGITLAEAALYSGFFDQSHFSRNFKRVIGISPGRFLSENKPETKLPE</sequence>
<dbReference type="Gene3D" id="1.10.10.60">
    <property type="entry name" value="Homeodomain-like"/>
    <property type="match status" value="2"/>
</dbReference>
<dbReference type="InterPro" id="IPR009057">
    <property type="entry name" value="Homeodomain-like_sf"/>
</dbReference>
<accession>A0A1X7CY20</accession>
<dbReference type="InterPro" id="IPR050204">
    <property type="entry name" value="AraC_XylS_family_regulators"/>
</dbReference>
<protein>
    <submittedName>
        <fullName evidence="6">AraC-type DNA-binding protein</fullName>
    </submittedName>
</protein>
<dbReference type="Pfam" id="PF02311">
    <property type="entry name" value="AraC_binding"/>
    <property type="match status" value="1"/>
</dbReference>
<dbReference type="InterPro" id="IPR003313">
    <property type="entry name" value="AraC-bd"/>
</dbReference>
<evidence type="ECO:0000256" key="1">
    <source>
        <dbReference type="ARBA" id="ARBA00023015"/>
    </source>
</evidence>
<evidence type="ECO:0000313" key="6">
    <source>
        <dbReference type="EMBL" id="SMF04858.1"/>
    </source>
</evidence>
<dbReference type="InterPro" id="IPR037923">
    <property type="entry name" value="HTH-like"/>
</dbReference>
<keyword evidence="3" id="KW-0010">Activator</keyword>
<dbReference type="SUPFAM" id="SSF46689">
    <property type="entry name" value="Homeodomain-like"/>
    <property type="match status" value="2"/>
</dbReference>
<keyword evidence="2 6" id="KW-0238">DNA-binding</keyword>